<dbReference type="Pfam" id="PF07833">
    <property type="entry name" value="Cu_amine_oxidN1"/>
    <property type="match status" value="1"/>
</dbReference>
<evidence type="ECO:0000313" key="2">
    <source>
        <dbReference type="EMBL" id="SDK01766.1"/>
    </source>
</evidence>
<evidence type="ECO:0000313" key="3">
    <source>
        <dbReference type="Proteomes" id="UP000199050"/>
    </source>
</evidence>
<dbReference type="SUPFAM" id="SSF55383">
    <property type="entry name" value="Copper amine oxidase, domain N"/>
    <property type="match status" value="1"/>
</dbReference>
<gene>
    <name evidence="2" type="ORF">SAMN05216192_12940</name>
</gene>
<dbReference type="AlphaFoldDB" id="A0A1G8YG86"/>
<dbReference type="InterPro" id="IPR036582">
    <property type="entry name" value="Mao_N_sf"/>
</dbReference>
<dbReference type="Proteomes" id="UP000199050">
    <property type="component" value="Unassembled WGS sequence"/>
</dbReference>
<reference evidence="3" key="1">
    <citation type="submission" date="2016-10" db="EMBL/GenBank/DDBJ databases">
        <authorList>
            <person name="Varghese N."/>
            <person name="Submissions S."/>
        </authorList>
    </citation>
    <scope>NUCLEOTIDE SEQUENCE [LARGE SCALE GENOMIC DNA]</scope>
    <source>
        <strain evidence="3">CGMCC 1.11012</strain>
    </source>
</reference>
<name>A0A1G8YG86_9BACL</name>
<sequence>MKGLRWVLAAVVSAGMFGQAGGVLHAAGPAIIDFDRGSYLLSDGTVWKQDVDNGGYKQLDFDLTEIEEGYGITASGTLVRLQGKGAPEILKNMTGVVHISGNYYLDNTGTIRYLDYGDSTSYTDIVKFDDSEKGLALLTRSGVLKAEGFSDKIEQFGSSAEVTAIDSYSDSYSSVDDVAVVLHSGKVLLYNRFNFDRNDLSKYIPVTITENAAEARFDDQGNLVVRMNDGTVWRTGSSEADRYKLTESFPGLKGVTGLISVYSQGMYVKTQDGSVADYDVQADRLEKLTLPGVTGVSFTMENTSLTVGDKVPVQILETWTGGSTRKVPLKDADLIIEKPALLQKLNDGTLKALAVGVTKVTVKSGSISKTLEVSISSKIIIRDGALINGSMYLPVQAVFQQLGASVQYDANTKIFNIKLNTTPVQLQLGSDMAMVSGKKVKMSGKVQTFGDVKVFPATLLKSAFGAGLVWDSAIQSMTITFGKAEMKVQTKQTTHIYKKLAQGNLANLIGKSYWINFFDVNYRFQKVTIVDVIPDYNGNFVLAMKLASGKVLKTYEMTGAEIISTLADKEEFLTADPYKTYKWSSKVWEDIKAGYISIGMTKQQVELSWGTPESKSAAVGGGIRVETWQYVGYDYVTFTNGVVSFIYTS</sequence>
<dbReference type="RefSeq" id="WP_167360742.1">
    <property type="nucleotide sequence ID" value="NZ_CBCSKY010000030.1"/>
</dbReference>
<dbReference type="InterPro" id="IPR012854">
    <property type="entry name" value="Cu_amine_oxidase-like_N"/>
</dbReference>
<evidence type="ECO:0000259" key="1">
    <source>
        <dbReference type="Pfam" id="PF07833"/>
    </source>
</evidence>
<dbReference type="Gene3D" id="3.30.457.10">
    <property type="entry name" value="Copper amine oxidase-like, N-terminal domain"/>
    <property type="match status" value="1"/>
</dbReference>
<keyword evidence="3" id="KW-1185">Reference proteome</keyword>
<dbReference type="STRING" id="1174501.SAMN05216192_12940"/>
<accession>A0A1G8YG86</accession>
<organism evidence="2 3">
    <name type="scientific">Paenibacillus typhae</name>
    <dbReference type="NCBI Taxonomy" id="1174501"/>
    <lineage>
        <taxon>Bacteria</taxon>
        <taxon>Bacillati</taxon>
        <taxon>Bacillota</taxon>
        <taxon>Bacilli</taxon>
        <taxon>Bacillales</taxon>
        <taxon>Paenibacillaceae</taxon>
        <taxon>Paenibacillus</taxon>
    </lineage>
</organism>
<protein>
    <submittedName>
        <fullName evidence="2">Copper amine oxidase N-terminal domain-containing protein</fullName>
    </submittedName>
</protein>
<proteinExistence type="predicted"/>
<dbReference type="EMBL" id="FNDX01000029">
    <property type="protein sequence ID" value="SDK01766.1"/>
    <property type="molecule type" value="Genomic_DNA"/>
</dbReference>
<feature type="domain" description="Copper amine oxidase-like N-terminal" evidence="1">
    <location>
        <begin position="386"/>
        <end position="479"/>
    </location>
</feature>